<dbReference type="RefSeq" id="WP_013579109.1">
    <property type="nucleotide sequence ID" value="NC_015064.1"/>
</dbReference>
<proteinExistence type="predicted"/>
<dbReference type="EMBL" id="CP002480">
    <property type="protein sequence ID" value="ADW67783.1"/>
    <property type="molecule type" value="Genomic_DNA"/>
</dbReference>
<feature type="region of interest" description="Disordered" evidence="1">
    <location>
        <begin position="1"/>
        <end position="25"/>
    </location>
</feature>
<gene>
    <name evidence="2" type="ordered locus">AciX9_0713</name>
</gene>
<sequence length="60" mass="7250">MTEELQHLIESARTRPFPEEEREAQRRSFAYGNTKIENNLITREMVAEQDERLKREMQGR</sequence>
<dbReference type="PaxDb" id="1198114-AciX9_0713"/>
<dbReference type="STRING" id="1198114.AciX9_0713"/>
<dbReference type="AlphaFoldDB" id="E8WZX2"/>
<evidence type="ECO:0000256" key="1">
    <source>
        <dbReference type="SAM" id="MobiDB-lite"/>
    </source>
</evidence>
<reference evidence="3" key="1">
    <citation type="submission" date="2011-01" db="EMBL/GenBank/DDBJ databases">
        <title>Complete sequence of chromosome of Acidobacterium sp. MP5ACTX9.</title>
        <authorList>
            <consortium name="US DOE Joint Genome Institute"/>
            <person name="Lucas S."/>
            <person name="Copeland A."/>
            <person name="Lapidus A."/>
            <person name="Cheng J.-F."/>
            <person name="Goodwin L."/>
            <person name="Pitluck S."/>
            <person name="Teshima H."/>
            <person name="Detter J.C."/>
            <person name="Han C."/>
            <person name="Tapia R."/>
            <person name="Land M."/>
            <person name="Hauser L."/>
            <person name="Kyrpides N."/>
            <person name="Ivanova N."/>
            <person name="Ovchinnikova G."/>
            <person name="Pagani I."/>
            <person name="Rawat S.R."/>
            <person name="Mannisto M."/>
            <person name="Haggblom M.M."/>
            <person name="Woyke T."/>
        </authorList>
    </citation>
    <scope>NUCLEOTIDE SEQUENCE [LARGE SCALE GENOMIC DNA]</scope>
    <source>
        <strain evidence="3">MP5ACTX9</strain>
    </source>
</reference>
<evidence type="ECO:0000313" key="3">
    <source>
        <dbReference type="Proteomes" id="UP000000343"/>
    </source>
</evidence>
<accession>E8WZX2</accession>
<dbReference type="OrthoDB" id="7961369at2"/>
<dbReference type="eggNOG" id="ENOG5033BRP">
    <property type="taxonomic scope" value="Bacteria"/>
</dbReference>
<dbReference type="Proteomes" id="UP000000343">
    <property type="component" value="Chromosome"/>
</dbReference>
<dbReference type="HOGENOM" id="CLU_209713_0_0_0"/>
<protein>
    <submittedName>
        <fullName evidence="2">Uncharacterized protein</fullName>
    </submittedName>
</protein>
<evidence type="ECO:0000313" key="2">
    <source>
        <dbReference type="EMBL" id="ADW67783.1"/>
    </source>
</evidence>
<organism evidence="3">
    <name type="scientific">Granulicella tundricola (strain ATCC BAA-1859 / DSM 23138 / MP5ACTX9)</name>
    <dbReference type="NCBI Taxonomy" id="1198114"/>
    <lineage>
        <taxon>Bacteria</taxon>
        <taxon>Pseudomonadati</taxon>
        <taxon>Acidobacteriota</taxon>
        <taxon>Terriglobia</taxon>
        <taxon>Terriglobales</taxon>
        <taxon>Acidobacteriaceae</taxon>
        <taxon>Granulicella</taxon>
    </lineage>
</organism>
<dbReference type="KEGG" id="acm:AciX9_0713"/>
<keyword evidence="3" id="KW-1185">Reference proteome</keyword>
<name>E8WZX2_GRATM</name>